<organism evidence="4 5">
    <name type="scientific">Edwardsiella piscicida</name>
    <dbReference type="NCBI Taxonomy" id="1263550"/>
    <lineage>
        <taxon>Bacteria</taxon>
        <taxon>Pseudomonadati</taxon>
        <taxon>Pseudomonadota</taxon>
        <taxon>Gammaproteobacteria</taxon>
        <taxon>Enterobacterales</taxon>
        <taxon>Hafniaceae</taxon>
        <taxon>Edwardsiella</taxon>
    </lineage>
</organism>
<proteinExistence type="inferred from homology"/>
<dbReference type="Gene3D" id="3.40.50.720">
    <property type="entry name" value="NAD(P)-binding Rossmann-like Domain"/>
    <property type="match status" value="1"/>
</dbReference>
<evidence type="ECO:0000256" key="2">
    <source>
        <dbReference type="ARBA" id="ARBA00023002"/>
    </source>
</evidence>
<evidence type="ECO:0000313" key="5">
    <source>
        <dbReference type="Proteomes" id="UP000002634"/>
    </source>
</evidence>
<dbReference type="KEGG" id="etr:ETAE_2986"/>
<dbReference type="GO" id="GO:0016491">
    <property type="term" value="F:oxidoreductase activity"/>
    <property type="evidence" value="ECO:0007669"/>
    <property type="project" value="UniProtKB-KW"/>
</dbReference>
<dbReference type="PANTHER" id="PTHR43477">
    <property type="entry name" value="DIHYDROANTICAPSIN 7-DEHYDROGENASE"/>
    <property type="match status" value="1"/>
</dbReference>
<sequence length="285" mass="29695">MGNLTPQIGDIFALNNKQYRVYPTAYSLRLRRVGAGRHTMGKYHAMPFHTLRGKQIVIIGGTSGLGLATARMALEAGAHVYLGGRSPARLMAALATLGRGARGETIDVASEASVNAFFAPLDGIDHVAITAAQIAPAPLLHGDMAALRVNMASRFWGAVYALRAAVPKMAAEGSLVLTSGMITRRPSPGKSIAAAAASAVETLAHSLVGELAPRRINVISPGPMDTPLLAQATGGDPEALRAIAARLPLRRLGQPESYARSALFAMANPDLNGEVLHLDGGAAWG</sequence>
<dbReference type="InterPro" id="IPR002347">
    <property type="entry name" value="SDR_fam"/>
</dbReference>
<accession>A0AAU8PWR3</accession>
<dbReference type="SUPFAM" id="SSF51735">
    <property type="entry name" value="NAD(P)-binding Rossmann-fold domains"/>
    <property type="match status" value="1"/>
</dbReference>
<keyword evidence="5" id="KW-1185">Reference proteome</keyword>
<dbReference type="PANTHER" id="PTHR43477:SF1">
    <property type="entry name" value="DIHYDROANTICAPSIN 7-DEHYDROGENASE"/>
    <property type="match status" value="1"/>
</dbReference>
<dbReference type="Proteomes" id="UP000002634">
    <property type="component" value="Chromosome"/>
</dbReference>
<evidence type="ECO:0000313" key="4">
    <source>
        <dbReference type="EMBL" id="ACY85819.1"/>
    </source>
</evidence>
<comment type="similarity">
    <text evidence="1">Belongs to the short-chain dehydrogenases/reductases (SDR) family.</text>
</comment>
<dbReference type="InterPro" id="IPR057326">
    <property type="entry name" value="KR_dom"/>
</dbReference>
<evidence type="ECO:0000256" key="1">
    <source>
        <dbReference type="ARBA" id="ARBA00006484"/>
    </source>
</evidence>
<name>A0AAU8PWR3_EDWPI</name>
<dbReference type="Pfam" id="PF13561">
    <property type="entry name" value="adh_short_C2"/>
    <property type="match status" value="1"/>
</dbReference>
<protein>
    <submittedName>
        <fullName evidence="4">Short chain dehydrogenase</fullName>
    </submittedName>
</protein>
<reference evidence="4 5" key="1">
    <citation type="journal article" date="2009" name="PLoS ONE">
        <title>Genome sequence of the versatile fish pathogen Edwardsiella tarda provides insights into its adaptation to broad host ranges and intracellular niches.</title>
        <authorList>
            <person name="Wang Q."/>
            <person name="Yang M."/>
            <person name="Xiao J."/>
            <person name="Wu H."/>
            <person name="Wang X."/>
            <person name="Lv Y."/>
            <person name="Xu L."/>
            <person name="Zheng H."/>
            <person name="Wang S."/>
            <person name="Zhao G."/>
            <person name="Liu Q."/>
            <person name="Zhang Y."/>
        </authorList>
    </citation>
    <scope>NUCLEOTIDE SEQUENCE [LARGE SCALE GENOMIC DNA]</scope>
    <source>
        <strain evidence="5">EIB202 / CCTCC M208068</strain>
    </source>
</reference>
<dbReference type="EMBL" id="CP001135">
    <property type="protein sequence ID" value="ACY85819.1"/>
    <property type="molecule type" value="Genomic_DNA"/>
</dbReference>
<dbReference type="AlphaFoldDB" id="A0AAU8PWR3"/>
<feature type="domain" description="Ketoreductase" evidence="3">
    <location>
        <begin position="54"/>
        <end position="227"/>
    </location>
</feature>
<dbReference type="CDD" id="cd05233">
    <property type="entry name" value="SDR_c"/>
    <property type="match status" value="1"/>
</dbReference>
<dbReference type="SMART" id="SM00822">
    <property type="entry name" value="PKS_KR"/>
    <property type="match status" value="1"/>
</dbReference>
<dbReference type="InterPro" id="IPR036291">
    <property type="entry name" value="NAD(P)-bd_dom_sf"/>
</dbReference>
<dbReference type="PRINTS" id="PR00081">
    <property type="entry name" value="GDHRDH"/>
</dbReference>
<evidence type="ECO:0000259" key="3">
    <source>
        <dbReference type="SMART" id="SM00822"/>
    </source>
</evidence>
<gene>
    <name evidence="4" type="ordered locus">ETAE_2986</name>
</gene>
<dbReference type="InterPro" id="IPR051122">
    <property type="entry name" value="SDR_DHRS6-like"/>
</dbReference>
<keyword evidence="2" id="KW-0560">Oxidoreductase</keyword>